<name>A0A5C6CGM3_9BACT</name>
<accession>A0A5C6CGM3</accession>
<keyword evidence="2" id="KW-1185">Reference proteome</keyword>
<dbReference type="EMBL" id="SJPT01000004">
    <property type="protein sequence ID" value="TWU23468.1"/>
    <property type="molecule type" value="Genomic_DNA"/>
</dbReference>
<dbReference type="Proteomes" id="UP000316304">
    <property type="component" value="Unassembled WGS sequence"/>
</dbReference>
<proteinExistence type="predicted"/>
<evidence type="ECO:0000313" key="2">
    <source>
        <dbReference type="Proteomes" id="UP000316304"/>
    </source>
</evidence>
<sequence>MGIIENARDIADLVKKYNDQDLYARIVELREEILAIREENLELREAVRKLTDSVAVSAEIERQGNCYYRKDDTDRQHPFCLTCWDYERKLVGLILAPRYGGGRSIKCGVCECRAKS</sequence>
<organism evidence="1 2">
    <name type="scientific">Novipirellula galeiformis</name>
    <dbReference type="NCBI Taxonomy" id="2528004"/>
    <lineage>
        <taxon>Bacteria</taxon>
        <taxon>Pseudomonadati</taxon>
        <taxon>Planctomycetota</taxon>
        <taxon>Planctomycetia</taxon>
        <taxon>Pirellulales</taxon>
        <taxon>Pirellulaceae</taxon>
        <taxon>Novipirellula</taxon>
    </lineage>
</organism>
<protein>
    <submittedName>
        <fullName evidence="1">Uncharacterized protein</fullName>
    </submittedName>
</protein>
<gene>
    <name evidence="1" type="ORF">Pla52o_30040</name>
</gene>
<evidence type="ECO:0000313" key="1">
    <source>
        <dbReference type="EMBL" id="TWU23468.1"/>
    </source>
</evidence>
<reference evidence="1 2" key="1">
    <citation type="submission" date="2019-02" db="EMBL/GenBank/DDBJ databases">
        <title>Deep-cultivation of Planctomycetes and their phenomic and genomic characterization uncovers novel biology.</title>
        <authorList>
            <person name="Wiegand S."/>
            <person name="Jogler M."/>
            <person name="Boedeker C."/>
            <person name="Pinto D."/>
            <person name="Vollmers J."/>
            <person name="Rivas-Marin E."/>
            <person name="Kohn T."/>
            <person name="Peeters S.H."/>
            <person name="Heuer A."/>
            <person name="Rast P."/>
            <person name="Oberbeckmann S."/>
            <person name="Bunk B."/>
            <person name="Jeske O."/>
            <person name="Meyerdierks A."/>
            <person name="Storesund J.E."/>
            <person name="Kallscheuer N."/>
            <person name="Luecker S."/>
            <person name="Lage O.M."/>
            <person name="Pohl T."/>
            <person name="Merkel B.J."/>
            <person name="Hornburger P."/>
            <person name="Mueller R.-W."/>
            <person name="Bruemmer F."/>
            <person name="Labrenz M."/>
            <person name="Spormann A.M."/>
            <person name="Op Den Camp H."/>
            <person name="Overmann J."/>
            <person name="Amann R."/>
            <person name="Jetten M.S.M."/>
            <person name="Mascher T."/>
            <person name="Medema M.H."/>
            <person name="Devos D.P."/>
            <person name="Kaster A.-K."/>
            <person name="Ovreas L."/>
            <person name="Rohde M."/>
            <person name="Galperin M.Y."/>
            <person name="Jogler C."/>
        </authorList>
    </citation>
    <scope>NUCLEOTIDE SEQUENCE [LARGE SCALE GENOMIC DNA]</scope>
    <source>
        <strain evidence="1 2">Pla52o</strain>
    </source>
</reference>
<dbReference type="AlphaFoldDB" id="A0A5C6CGM3"/>
<comment type="caution">
    <text evidence="1">The sequence shown here is derived from an EMBL/GenBank/DDBJ whole genome shotgun (WGS) entry which is preliminary data.</text>
</comment>